<dbReference type="AlphaFoldDB" id="A0AAD1SQ11"/>
<organism evidence="2 3">
    <name type="scientific">Pelobates cultripes</name>
    <name type="common">Western spadefoot toad</name>
    <dbReference type="NCBI Taxonomy" id="61616"/>
    <lineage>
        <taxon>Eukaryota</taxon>
        <taxon>Metazoa</taxon>
        <taxon>Chordata</taxon>
        <taxon>Craniata</taxon>
        <taxon>Vertebrata</taxon>
        <taxon>Euteleostomi</taxon>
        <taxon>Amphibia</taxon>
        <taxon>Batrachia</taxon>
        <taxon>Anura</taxon>
        <taxon>Pelobatoidea</taxon>
        <taxon>Pelobatidae</taxon>
        <taxon>Pelobates</taxon>
    </lineage>
</organism>
<evidence type="ECO:0000256" key="1">
    <source>
        <dbReference type="SAM" id="Coils"/>
    </source>
</evidence>
<sequence length="319" mass="36210">MGRKSKKYKADKQSTTDDIRELLRRLQGMMKPVMAPLSDGLSYSSSETSLPDLEELATIAGKQKADIPTKRSEGSLVMEGTLKALLDNLRRNLAADINSFKEEISGVSRHLNDTEISLAAHESCLNTMEQEIRELRHEQAQTQNRMAMMEDRRWKDVKIRGIPAQISAAEIPHFMRRLLTHLFSAKQAKMMALDGCFRLPAPTSRSTEVNGDVIVRFQNGPDRQVLLMALRNKSPYDFEGHKLTVYPDLSRATLEWRRSIKPLTTELVWYNIPYKWSSPKCLLIPRESGNLKIQEAAEINNTLQHLGLPLTLKSLIPTT</sequence>
<name>A0AAD1SQ11_PELCU</name>
<protein>
    <recommendedName>
        <fullName evidence="4">L1 transposable element RRM domain-containing protein</fullName>
    </recommendedName>
</protein>
<keyword evidence="3" id="KW-1185">Reference proteome</keyword>
<feature type="coiled-coil region" evidence="1">
    <location>
        <begin position="118"/>
        <end position="152"/>
    </location>
</feature>
<reference evidence="2" key="1">
    <citation type="submission" date="2022-03" db="EMBL/GenBank/DDBJ databases">
        <authorList>
            <person name="Alioto T."/>
            <person name="Alioto T."/>
            <person name="Gomez Garrido J."/>
        </authorList>
    </citation>
    <scope>NUCLEOTIDE SEQUENCE</scope>
</reference>
<dbReference type="Gene3D" id="3.30.70.1820">
    <property type="entry name" value="L1 transposable element, RRM domain"/>
    <property type="match status" value="1"/>
</dbReference>
<keyword evidence="1" id="KW-0175">Coiled coil</keyword>
<proteinExistence type="predicted"/>
<gene>
    <name evidence="2" type="ORF">PECUL_23A036161</name>
</gene>
<evidence type="ECO:0008006" key="4">
    <source>
        <dbReference type="Google" id="ProtNLM"/>
    </source>
</evidence>
<dbReference type="EMBL" id="OW240918">
    <property type="protein sequence ID" value="CAH2306761.1"/>
    <property type="molecule type" value="Genomic_DNA"/>
</dbReference>
<evidence type="ECO:0000313" key="2">
    <source>
        <dbReference type="EMBL" id="CAH2306761.1"/>
    </source>
</evidence>
<evidence type="ECO:0000313" key="3">
    <source>
        <dbReference type="Proteomes" id="UP001295444"/>
    </source>
</evidence>
<dbReference type="InterPro" id="IPR004244">
    <property type="entry name" value="Transposase_22"/>
</dbReference>
<dbReference type="Proteomes" id="UP001295444">
    <property type="component" value="Chromosome 07"/>
</dbReference>
<dbReference type="PANTHER" id="PTHR11505">
    <property type="entry name" value="L1 TRANSPOSABLE ELEMENT-RELATED"/>
    <property type="match status" value="1"/>
</dbReference>
<accession>A0AAD1SQ11</accession>